<protein>
    <submittedName>
        <fullName evidence="2">Uncharacterized protein</fullName>
    </submittedName>
</protein>
<name>A0A483CR37_9EURY</name>
<comment type="caution">
    <text evidence="2">The sequence shown here is derived from an EMBL/GenBank/DDBJ whole genome shotgun (WGS) entry which is preliminary data.</text>
</comment>
<dbReference type="Proteomes" id="UP000292580">
    <property type="component" value="Unassembled WGS sequence"/>
</dbReference>
<evidence type="ECO:0000313" key="3">
    <source>
        <dbReference type="Proteomes" id="UP000292580"/>
    </source>
</evidence>
<organism evidence="2 3">
    <name type="scientific">Methanofollis fontis</name>
    <dbReference type="NCBI Taxonomy" id="2052832"/>
    <lineage>
        <taxon>Archaea</taxon>
        <taxon>Methanobacteriati</taxon>
        <taxon>Methanobacteriota</taxon>
        <taxon>Stenosarchaea group</taxon>
        <taxon>Methanomicrobia</taxon>
        <taxon>Methanomicrobiales</taxon>
        <taxon>Methanomicrobiaceae</taxon>
        <taxon>Methanofollis</taxon>
    </lineage>
</organism>
<dbReference type="EMBL" id="PGCL01000002">
    <property type="protein sequence ID" value="TAJ44641.1"/>
    <property type="molecule type" value="Genomic_DNA"/>
</dbReference>
<keyword evidence="3" id="KW-1185">Reference proteome</keyword>
<proteinExistence type="predicted"/>
<sequence length="210" mass="22688">MFVIVALCAAGCTEAAPGDSTSSAPFWAKETTQPSEPTAAPTTLSEYVSPATPRTVETGTPPAQAREIPEQQLSPDYPIVLIDRIDFTEGPRAWTINATHPPMVVEYVVTPKTVTFEDAYYSSYGDKDLVVTTRTRYDDNSFVEVTVYDENGEIVTQDGFSSTGKYDRGTEKELIVLRGGTYQVDIHGVAAAVDLTVRVGSIDGLPEVAV</sequence>
<dbReference type="AlphaFoldDB" id="A0A483CR37"/>
<feature type="compositionally biased region" description="Polar residues" evidence="1">
    <location>
        <begin position="19"/>
        <end position="46"/>
    </location>
</feature>
<feature type="region of interest" description="Disordered" evidence="1">
    <location>
        <begin position="15"/>
        <end position="64"/>
    </location>
</feature>
<gene>
    <name evidence="2" type="ORF">CUJ86_04870</name>
</gene>
<evidence type="ECO:0000256" key="1">
    <source>
        <dbReference type="SAM" id="MobiDB-lite"/>
    </source>
</evidence>
<evidence type="ECO:0000313" key="2">
    <source>
        <dbReference type="EMBL" id="TAJ44641.1"/>
    </source>
</evidence>
<accession>A0A483CR37</accession>
<reference evidence="2 3" key="1">
    <citation type="submission" date="2017-11" db="EMBL/GenBank/DDBJ databases">
        <title>Isolation and Characterization of Methanofollis Species from Methane Seep Offshore SW Taiwan.</title>
        <authorList>
            <person name="Teng N.-H."/>
            <person name="Lai M.-C."/>
            <person name="Chen S.-C."/>
        </authorList>
    </citation>
    <scope>NUCLEOTIDE SEQUENCE [LARGE SCALE GENOMIC DNA]</scope>
    <source>
        <strain evidence="2 3">FWC-SCC2</strain>
    </source>
</reference>